<dbReference type="EMBL" id="GBYB01015073">
    <property type="protein sequence ID" value="JAG84840.1"/>
    <property type="molecule type" value="Transcribed_RNA"/>
</dbReference>
<keyword evidence="3" id="KW-1185">Reference proteome</keyword>
<name>A0A0C9QJT6_9HYME</name>
<protein>
    <submittedName>
        <fullName evidence="2">At5g41840 protein</fullName>
    </submittedName>
    <submittedName>
        <fullName evidence="4">Uncharacterized protein Rpp21 isoform X1</fullName>
    </submittedName>
</protein>
<accession>A0A9R1T9J3</accession>
<organism evidence="2">
    <name type="scientific">Fopius arisanus</name>
    <dbReference type="NCBI Taxonomy" id="64838"/>
    <lineage>
        <taxon>Eukaryota</taxon>
        <taxon>Metazoa</taxon>
        <taxon>Ecdysozoa</taxon>
        <taxon>Arthropoda</taxon>
        <taxon>Hexapoda</taxon>
        <taxon>Insecta</taxon>
        <taxon>Pterygota</taxon>
        <taxon>Neoptera</taxon>
        <taxon>Endopterygota</taxon>
        <taxon>Hymenoptera</taxon>
        <taxon>Apocrita</taxon>
        <taxon>Ichneumonoidea</taxon>
        <taxon>Braconidae</taxon>
        <taxon>Opiinae</taxon>
        <taxon>Fopius</taxon>
    </lineage>
</organism>
<reference evidence="2" key="1">
    <citation type="submission" date="2015-01" db="EMBL/GenBank/DDBJ databases">
        <title>Transcriptome Assembly of Fopius arisanus.</title>
        <authorList>
            <person name="Geib S."/>
        </authorList>
    </citation>
    <scope>NUCLEOTIDE SEQUENCE</scope>
</reference>
<dbReference type="GeneID" id="105267677"/>
<dbReference type="CTD" id="79897"/>
<sequence>MSNFWEDLRRKGKVLDEGIKRLDRQWETPHIFISKYGELVEEASEHLEHFLDTMKDIHDEIIGDNLPRDNYMMDLLKFSDDCKNIYEDLGEQVYEIEEVLTEFGYERLAQSNEEKKADDNSSILNPDMMESLEISDGFYKDDDNIEDEQENVSPNKINETAIPKFIATPVIKSVASLKNKISDKKNPETLTPSVGYPQEPAYSPYYYKP</sequence>
<dbReference type="KEGG" id="fas:105267677"/>
<evidence type="ECO:0000256" key="1">
    <source>
        <dbReference type="SAM" id="MobiDB-lite"/>
    </source>
</evidence>
<feature type="region of interest" description="Disordered" evidence="1">
    <location>
        <begin position="182"/>
        <end position="209"/>
    </location>
</feature>
<evidence type="ECO:0000313" key="4">
    <source>
        <dbReference type="RefSeq" id="XP_011304998.1"/>
    </source>
</evidence>
<proteinExistence type="predicted"/>
<dbReference type="OrthoDB" id="7687098at2759"/>
<accession>A0A0C9QJT6</accession>
<evidence type="ECO:0000313" key="2">
    <source>
        <dbReference type="EMBL" id="JAG84840.1"/>
    </source>
</evidence>
<dbReference type="RefSeq" id="XP_011304998.1">
    <property type="nucleotide sequence ID" value="XM_011306696.1"/>
</dbReference>
<gene>
    <name evidence="2" type="primary">At5g41840</name>
    <name evidence="4" type="synonym">Rpp21</name>
    <name evidence="2" type="ORF">g.27874</name>
</gene>
<reference evidence="4" key="2">
    <citation type="submission" date="2025-04" db="UniProtKB">
        <authorList>
            <consortium name="RefSeq"/>
        </authorList>
    </citation>
    <scope>IDENTIFICATION</scope>
    <source>
        <strain evidence="4">USDA-PBARC FA_bdor</strain>
        <tissue evidence="4">Whole organism</tissue>
    </source>
</reference>
<evidence type="ECO:0000313" key="3">
    <source>
        <dbReference type="Proteomes" id="UP000694866"/>
    </source>
</evidence>
<dbReference type="AlphaFoldDB" id="A0A0C9QJT6"/>
<dbReference type="Proteomes" id="UP000694866">
    <property type="component" value="Unplaced"/>
</dbReference>